<gene>
    <name evidence="5" type="ORF">G5C51_16405</name>
</gene>
<sequence>MGEQLAGLTDTVDDLTRLLADDDHPAVPAQRATPDAGAAPSLLDRLTARESEVAELLSAGLTNRRIARTLSISEPTVKNHLHAIYLKLGVTDRGRAISVLLGGPSGTGLGCCSCRAPDEPRG</sequence>
<feature type="domain" description="HTH luxR-type" evidence="4">
    <location>
        <begin position="39"/>
        <end position="104"/>
    </location>
</feature>
<dbReference type="Gene3D" id="1.10.10.10">
    <property type="entry name" value="Winged helix-like DNA-binding domain superfamily/Winged helix DNA-binding domain"/>
    <property type="match status" value="1"/>
</dbReference>
<evidence type="ECO:0000259" key="4">
    <source>
        <dbReference type="PROSITE" id="PS50043"/>
    </source>
</evidence>
<dbReference type="PROSITE" id="PS50043">
    <property type="entry name" value="HTH_LUXR_2"/>
    <property type="match status" value="1"/>
</dbReference>
<comment type="caution">
    <text evidence="5">The sequence shown here is derived from an EMBL/GenBank/DDBJ whole genome shotgun (WGS) entry which is preliminary data.</text>
</comment>
<evidence type="ECO:0000313" key="5">
    <source>
        <dbReference type="EMBL" id="NGN65472.1"/>
    </source>
</evidence>
<keyword evidence="6" id="KW-1185">Reference proteome</keyword>
<organism evidence="5 6">
    <name type="scientific">Streptomyces coryli</name>
    <dbReference type="NCBI Taxonomy" id="1128680"/>
    <lineage>
        <taxon>Bacteria</taxon>
        <taxon>Bacillati</taxon>
        <taxon>Actinomycetota</taxon>
        <taxon>Actinomycetes</taxon>
        <taxon>Kitasatosporales</taxon>
        <taxon>Streptomycetaceae</taxon>
        <taxon>Streptomyces</taxon>
    </lineage>
</organism>
<accession>A0A6G4U0F1</accession>
<reference evidence="5 6" key="1">
    <citation type="submission" date="2020-02" db="EMBL/GenBank/DDBJ databases">
        <title>Whole-genome analyses of novel actinobacteria.</title>
        <authorList>
            <person name="Sahin N."/>
        </authorList>
    </citation>
    <scope>NUCLEOTIDE SEQUENCE [LARGE SCALE GENOMIC DNA]</scope>
    <source>
        <strain evidence="5 6">A7024</strain>
    </source>
</reference>
<dbReference type="AlphaFoldDB" id="A0A6G4U0F1"/>
<evidence type="ECO:0000256" key="3">
    <source>
        <dbReference type="ARBA" id="ARBA00023163"/>
    </source>
</evidence>
<dbReference type="Proteomes" id="UP000481583">
    <property type="component" value="Unassembled WGS sequence"/>
</dbReference>
<dbReference type="GO" id="GO:0006355">
    <property type="term" value="P:regulation of DNA-templated transcription"/>
    <property type="evidence" value="ECO:0007669"/>
    <property type="project" value="InterPro"/>
</dbReference>
<dbReference type="PROSITE" id="PS00622">
    <property type="entry name" value="HTH_LUXR_1"/>
    <property type="match status" value="1"/>
</dbReference>
<dbReference type="EMBL" id="JAAKZV010000063">
    <property type="protein sequence ID" value="NGN65472.1"/>
    <property type="molecule type" value="Genomic_DNA"/>
</dbReference>
<evidence type="ECO:0000313" key="6">
    <source>
        <dbReference type="Proteomes" id="UP000481583"/>
    </source>
</evidence>
<evidence type="ECO:0000256" key="1">
    <source>
        <dbReference type="ARBA" id="ARBA00023015"/>
    </source>
</evidence>
<keyword evidence="2" id="KW-0238">DNA-binding</keyword>
<dbReference type="PANTHER" id="PTHR44688">
    <property type="entry name" value="DNA-BINDING TRANSCRIPTIONAL ACTIVATOR DEVR_DOSR"/>
    <property type="match status" value="1"/>
</dbReference>
<dbReference type="SUPFAM" id="SSF46894">
    <property type="entry name" value="C-terminal effector domain of the bipartite response regulators"/>
    <property type="match status" value="1"/>
</dbReference>
<dbReference type="PANTHER" id="PTHR44688:SF16">
    <property type="entry name" value="DNA-BINDING TRANSCRIPTIONAL ACTIVATOR DEVR_DOSR"/>
    <property type="match status" value="1"/>
</dbReference>
<dbReference type="InterPro" id="IPR036388">
    <property type="entry name" value="WH-like_DNA-bd_sf"/>
</dbReference>
<proteinExistence type="predicted"/>
<dbReference type="PRINTS" id="PR00038">
    <property type="entry name" value="HTHLUXR"/>
</dbReference>
<dbReference type="InterPro" id="IPR016032">
    <property type="entry name" value="Sig_transdc_resp-reg_C-effctor"/>
</dbReference>
<protein>
    <submittedName>
        <fullName evidence="5">Helix-turn-helix transcriptional regulator</fullName>
    </submittedName>
</protein>
<keyword evidence="1" id="KW-0805">Transcription regulation</keyword>
<dbReference type="CDD" id="cd06170">
    <property type="entry name" value="LuxR_C_like"/>
    <property type="match status" value="1"/>
</dbReference>
<dbReference type="Pfam" id="PF00196">
    <property type="entry name" value="GerE"/>
    <property type="match status" value="1"/>
</dbReference>
<evidence type="ECO:0000256" key="2">
    <source>
        <dbReference type="ARBA" id="ARBA00023125"/>
    </source>
</evidence>
<dbReference type="InterPro" id="IPR000792">
    <property type="entry name" value="Tscrpt_reg_LuxR_C"/>
</dbReference>
<keyword evidence="3" id="KW-0804">Transcription</keyword>
<dbReference type="GO" id="GO:0003677">
    <property type="term" value="F:DNA binding"/>
    <property type="evidence" value="ECO:0007669"/>
    <property type="project" value="UniProtKB-KW"/>
</dbReference>
<dbReference type="SMART" id="SM00421">
    <property type="entry name" value="HTH_LUXR"/>
    <property type="match status" value="1"/>
</dbReference>
<name>A0A6G4U0F1_9ACTN</name>